<keyword evidence="3" id="KW-1185">Reference proteome</keyword>
<evidence type="ECO:0000256" key="1">
    <source>
        <dbReference type="SAM" id="MobiDB-lite"/>
    </source>
</evidence>
<reference evidence="2 3" key="1">
    <citation type="submission" date="2024-03" db="EMBL/GenBank/DDBJ databases">
        <title>The genome assembly and annotation of the cricket Gryllus longicercus Weissman &amp; Gray.</title>
        <authorList>
            <person name="Szrajer S."/>
            <person name="Gray D."/>
            <person name="Ylla G."/>
        </authorList>
    </citation>
    <scope>NUCLEOTIDE SEQUENCE [LARGE SCALE GENOMIC DNA]</scope>
    <source>
        <strain evidence="2">DAG 2021-001</strain>
        <tissue evidence="2">Whole body minus gut</tissue>
    </source>
</reference>
<dbReference type="AlphaFoldDB" id="A0AAN9ZH15"/>
<accession>A0AAN9ZH15</accession>
<evidence type="ECO:0000313" key="2">
    <source>
        <dbReference type="EMBL" id="KAK7873657.1"/>
    </source>
</evidence>
<dbReference type="EMBL" id="JAZDUA010000010">
    <property type="protein sequence ID" value="KAK7873657.1"/>
    <property type="molecule type" value="Genomic_DNA"/>
</dbReference>
<comment type="caution">
    <text evidence="2">The sequence shown here is derived from an EMBL/GenBank/DDBJ whole genome shotgun (WGS) entry which is preliminary data.</text>
</comment>
<protein>
    <submittedName>
        <fullName evidence="2">Uncharacterized protein</fullName>
    </submittedName>
</protein>
<gene>
    <name evidence="2" type="ORF">R5R35_013197</name>
</gene>
<proteinExistence type="predicted"/>
<dbReference type="Proteomes" id="UP001378592">
    <property type="component" value="Unassembled WGS sequence"/>
</dbReference>
<evidence type="ECO:0000313" key="3">
    <source>
        <dbReference type="Proteomes" id="UP001378592"/>
    </source>
</evidence>
<organism evidence="2 3">
    <name type="scientific">Gryllus longicercus</name>
    <dbReference type="NCBI Taxonomy" id="2509291"/>
    <lineage>
        <taxon>Eukaryota</taxon>
        <taxon>Metazoa</taxon>
        <taxon>Ecdysozoa</taxon>
        <taxon>Arthropoda</taxon>
        <taxon>Hexapoda</taxon>
        <taxon>Insecta</taxon>
        <taxon>Pterygota</taxon>
        <taxon>Neoptera</taxon>
        <taxon>Polyneoptera</taxon>
        <taxon>Orthoptera</taxon>
        <taxon>Ensifera</taxon>
        <taxon>Gryllidea</taxon>
        <taxon>Grylloidea</taxon>
        <taxon>Gryllidae</taxon>
        <taxon>Gryllinae</taxon>
        <taxon>Gryllus</taxon>
    </lineage>
</organism>
<sequence>MKQPSQIATRQCHREAPGPLHTQGRKDSRITAVAAGGRMPVEISSVALPTDRKRRPSFSVTWRRQAGGGSAPPTAVAALLRLSCVFFHWSQSSANRPTIRKHCMEDSV</sequence>
<feature type="region of interest" description="Disordered" evidence="1">
    <location>
        <begin position="1"/>
        <end position="27"/>
    </location>
</feature>
<name>A0AAN9ZH15_9ORTH</name>